<gene>
    <name evidence="1" type="ORF">GOMPHAMPRED_001871</name>
</gene>
<dbReference type="Proteomes" id="UP000664169">
    <property type="component" value="Unassembled WGS sequence"/>
</dbReference>
<name>A0A8H3FA29_9LECA</name>
<evidence type="ECO:0000313" key="2">
    <source>
        <dbReference type="Proteomes" id="UP000664169"/>
    </source>
</evidence>
<proteinExistence type="predicted"/>
<sequence>MPASVVAEDIEEEDLIIDIDSIQAHGNHWYILEVDQAHYILGVGAADISKLKTNGYYTVASVHAATRRALLKVKGLSEVKVEKIKEAIAKCQASYGRERNFVTRSKAILAEYQRLPDSHGAVSLPQASAQDING</sequence>
<dbReference type="EMBL" id="CAJPDQ010000015">
    <property type="protein sequence ID" value="CAF9919799.1"/>
    <property type="molecule type" value="Genomic_DNA"/>
</dbReference>
<accession>A0A8H3FA29</accession>
<comment type="caution">
    <text evidence="1">The sequence shown here is derived from an EMBL/GenBank/DDBJ whole genome shotgun (WGS) entry which is preliminary data.</text>
</comment>
<dbReference type="AlphaFoldDB" id="A0A8H3FA29"/>
<dbReference type="Gene3D" id="1.10.150.20">
    <property type="entry name" value="5' to 3' exonuclease, C-terminal subdomain"/>
    <property type="match status" value="1"/>
</dbReference>
<dbReference type="GO" id="GO:0000166">
    <property type="term" value="F:nucleotide binding"/>
    <property type="evidence" value="ECO:0007669"/>
    <property type="project" value="InterPro"/>
</dbReference>
<evidence type="ECO:0000313" key="1">
    <source>
        <dbReference type="EMBL" id="CAF9919799.1"/>
    </source>
</evidence>
<dbReference type="Pfam" id="PF14520">
    <property type="entry name" value="HHH_5"/>
    <property type="match status" value="1"/>
</dbReference>
<dbReference type="InterPro" id="IPR010995">
    <property type="entry name" value="DNA_repair_Rad51/TF_NusA_a-hlx"/>
</dbReference>
<protein>
    <submittedName>
        <fullName evidence="1">Uncharacterized protein</fullName>
    </submittedName>
</protein>
<organism evidence="1 2">
    <name type="scientific">Gomphillus americanus</name>
    <dbReference type="NCBI Taxonomy" id="1940652"/>
    <lineage>
        <taxon>Eukaryota</taxon>
        <taxon>Fungi</taxon>
        <taxon>Dikarya</taxon>
        <taxon>Ascomycota</taxon>
        <taxon>Pezizomycotina</taxon>
        <taxon>Lecanoromycetes</taxon>
        <taxon>OSLEUM clade</taxon>
        <taxon>Ostropomycetidae</taxon>
        <taxon>Ostropales</taxon>
        <taxon>Graphidaceae</taxon>
        <taxon>Gomphilloideae</taxon>
        <taxon>Gomphillus</taxon>
    </lineage>
</organism>
<reference evidence="1" key="1">
    <citation type="submission" date="2021-03" db="EMBL/GenBank/DDBJ databases">
        <authorList>
            <person name="Tagirdzhanova G."/>
        </authorList>
    </citation>
    <scope>NUCLEOTIDE SEQUENCE</scope>
</reference>
<dbReference type="OrthoDB" id="10251254at2759"/>
<dbReference type="SUPFAM" id="SSF47794">
    <property type="entry name" value="Rad51 N-terminal domain-like"/>
    <property type="match status" value="1"/>
</dbReference>
<keyword evidence="2" id="KW-1185">Reference proteome</keyword>